<protein>
    <submittedName>
        <fullName evidence="1">Uncharacterized protein</fullName>
    </submittedName>
</protein>
<sequence length="66" mass="7451">MLWEHLAARFENSPSSSFVLAPSEPQIVFATPGYDRFNLSPLESFVIVVYRLNHGNAWSGECYSKS</sequence>
<dbReference type="AlphaFoldDB" id="A0AAE1A148"/>
<organism evidence="1 2">
    <name type="scientific">Elysia crispata</name>
    <name type="common">lettuce slug</name>
    <dbReference type="NCBI Taxonomy" id="231223"/>
    <lineage>
        <taxon>Eukaryota</taxon>
        <taxon>Metazoa</taxon>
        <taxon>Spiralia</taxon>
        <taxon>Lophotrochozoa</taxon>
        <taxon>Mollusca</taxon>
        <taxon>Gastropoda</taxon>
        <taxon>Heterobranchia</taxon>
        <taxon>Euthyneura</taxon>
        <taxon>Panpulmonata</taxon>
        <taxon>Sacoglossa</taxon>
        <taxon>Placobranchoidea</taxon>
        <taxon>Plakobranchidae</taxon>
        <taxon>Elysia</taxon>
    </lineage>
</organism>
<gene>
    <name evidence="1" type="ORF">RRG08_010913</name>
</gene>
<keyword evidence="2" id="KW-1185">Reference proteome</keyword>
<proteinExistence type="predicted"/>
<accession>A0AAE1A148</accession>
<comment type="caution">
    <text evidence="1">The sequence shown here is derived from an EMBL/GenBank/DDBJ whole genome shotgun (WGS) entry which is preliminary data.</text>
</comment>
<evidence type="ECO:0000313" key="2">
    <source>
        <dbReference type="Proteomes" id="UP001283361"/>
    </source>
</evidence>
<name>A0AAE1A148_9GAST</name>
<evidence type="ECO:0000313" key="1">
    <source>
        <dbReference type="EMBL" id="KAK3778616.1"/>
    </source>
</evidence>
<reference evidence="1" key="1">
    <citation type="journal article" date="2023" name="G3 (Bethesda)">
        <title>A reference genome for the long-term kleptoplast-retaining sea slug Elysia crispata morphotype clarki.</title>
        <authorList>
            <person name="Eastman K.E."/>
            <person name="Pendleton A.L."/>
            <person name="Shaikh M.A."/>
            <person name="Suttiyut T."/>
            <person name="Ogas R."/>
            <person name="Tomko P."/>
            <person name="Gavelis G."/>
            <person name="Widhalm J.R."/>
            <person name="Wisecaver J.H."/>
        </authorList>
    </citation>
    <scope>NUCLEOTIDE SEQUENCE</scope>
    <source>
        <strain evidence="1">ECLA1</strain>
    </source>
</reference>
<dbReference type="Proteomes" id="UP001283361">
    <property type="component" value="Unassembled WGS sequence"/>
</dbReference>
<dbReference type="EMBL" id="JAWDGP010002904">
    <property type="protein sequence ID" value="KAK3778616.1"/>
    <property type="molecule type" value="Genomic_DNA"/>
</dbReference>